<dbReference type="EMBL" id="WTPW01000198">
    <property type="protein sequence ID" value="KAF0536666.1"/>
    <property type="molecule type" value="Genomic_DNA"/>
</dbReference>
<feature type="chain" id="PRO_5034126038" evidence="1">
    <location>
        <begin position="21"/>
        <end position="369"/>
    </location>
</feature>
<dbReference type="CDD" id="cd21112">
    <property type="entry name" value="alphaLP-like"/>
    <property type="match status" value="1"/>
</dbReference>
<proteinExistence type="predicted"/>
<accession>A0A8H4AVC7</accession>
<keyword evidence="1" id="KW-0732">Signal</keyword>
<dbReference type="InterPro" id="IPR009003">
    <property type="entry name" value="Peptidase_S1_PA"/>
</dbReference>
<feature type="signal peptide" evidence="1">
    <location>
        <begin position="1"/>
        <end position="20"/>
    </location>
</feature>
<reference evidence="2 3" key="1">
    <citation type="journal article" date="2019" name="Environ. Microbiol.">
        <title>At the nexus of three kingdoms: the genome of the mycorrhizal fungus Gigaspora margarita provides insights into plant, endobacterial and fungal interactions.</title>
        <authorList>
            <person name="Venice F."/>
            <person name="Ghignone S."/>
            <person name="Salvioli di Fossalunga A."/>
            <person name="Amselem J."/>
            <person name="Novero M."/>
            <person name="Xianan X."/>
            <person name="Sedzielewska Toro K."/>
            <person name="Morin E."/>
            <person name="Lipzen A."/>
            <person name="Grigoriev I.V."/>
            <person name="Henrissat B."/>
            <person name="Martin F.M."/>
            <person name="Bonfante P."/>
        </authorList>
    </citation>
    <scope>NUCLEOTIDE SEQUENCE [LARGE SCALE GENOMIC DNA]</scope>
    <source>
        <strain evidence="2 3">BEG34</strain>
    </source>
</reference>
<dbReference type="OrthoDB" id="2345133at2759"/>
<keyword evidence="3" id="KW-1185">Reference proteome</keyword>
<gene>
    <name evidence="2" type="ORF">F8M41_009065</name>
</gene>
<evidence type="ECO:0000313" key="3">
    <source>
        <dbReference type="Proteomes" id="UP000439903"/>
    </source>
</evidence>
<evidence type="ECO:0000256" key="1">
    <source>
        <dbReference type="SAM" id="SignalP"/>
    </source>
</evidence>
<name>A0A8H4AVC7_GIGMA</name>
<dbReference type="InterPro" id="IPR043504">
    <property type="entry name" value="Peptidase_S1_PA_chymotrypsin"/>
</dbReference>
<evidence type="ECO:0000313" key="2">
    <source>
        <dbReference type="EMBL" id="KAF0536666.1"/>
    </source>
</evidence>
<protein>
    <submittedName>
        <fullName evidence="2">Uncharacterized protein</fullName>
    </submittedName>
</protein>
<organism evidence="2 3">
    <name type="scientific">Gigaspora margarita</name>
    <dbReference type="NCBI Taxonomy" id="4874"/>
    <lineage>
        <taxon>Eukaryota</taxon>
        <taxon>Fungi</taxon>
        <taxon>Fungi incertae sedis</taxon>
        <taxon>Mucoromycota</taxon>
        <taxon>Glomeromycotina</taxon>
        <taxon>Glomeromycetes</taxon>
        <taxon>Diversisporales</taxon>
        <taxon>Gigasporaceae</taxon>
        <taxon>Gigaspora</taxon>
    </lineage>
</organism>
<dbReference type="Gene3D" id="2.40.10.10">
    <property type="entry name" value="Trypsin-like serine proteases"/>
    <property type="match status" value="1"/>
</dbReference>
<sequence length="369" mass="40980">MRIYFLIVLLSLIRSYSIYAEQNHPLAKLWGIEDIEVPKLLESERNLIAIDKILRPILEQDNFSSSFGGSTIYPKENIITVHTVNFSKVDDLLALPQINPYKDFLSFDKAENSMSLSQLEYNFDQIAFEVSSINPERTFIYTDLELNNNVLYFFNSGINNSATEPYNPKIIYENSSPASQNITQLRLTGITNNVFFYAPWRSDSSSGLLIGPMVYHMTNPHDFGIIDFVGKDVVPTFSVRNDVAAAYIELTITDSAPVSSVGAHVCKSGRTTYFTCGYVLGLNGRSYGNVDGIKKDLIISDMTSRRGDSGGTVLSFVSPQNLNSVVVQGIIYGGGILLHAAQSIDIIFKEIRENTIYDLTLYTGGSSSS</sequence>
<comment type="caution">
    <text evidence="2">The sequence shown here is derived from an EMBL/GenBank/DDBJ whole genome shotgun (WGS) entry which is preliminary data.</text>
</comment>
<dbReference type="SUPFAM" id="SSF50494">
    <property type="entry name" value="Trypsin-like serine proteases"/>
    <property type="match status" value="1"/>
</dbReference>
<dbReference type="AlphaFoldDB" id="A0A8H4AVC7"/>
<dbReference type="Proteomes" id="UP000439903">
    <property type="component" value="Unassembled WGS sequence"/>
</dbReference>